<dbReference type="InterPro" id="IPR036259">
    <property type="entry name" value="MFS_trans_sf"/>
</dbReference>
<dbReference type="GO" id="GO:0005381">
    <property type="term" value="F:iron ion transmembrane transporter activity"/>
    <property type="evidence" value="ECO:0007669"/>
    <property type="project" value="UniProtKB-UniRule"/>
</dbReference>
<dbReference type="PANTHER" id="PTHR11660:SF57">
    <property type="entry name" value="SOLUTE CARRIER FAMILY 40 MEMBER"/>
    <property type="match status" value="1"/>
</dbReference>
<keyword evidence="5 7" id="KW-1133">Transmembrane helix</keyword>
<evidence type="ECO:0000256" key="4">
    <source>
        <dbReference type="ARBA" id="ARBA00022692"/>
    </source>
</evidence>
<feature type="transmembrane region" description="Helical" evidence="7">
    <location>
        <begin position="264"/>
        <end position="284"/>
    </location>
</feature>
<evidence type="ECO:0000313" key="9">
    <source>
        <dbReference type="EMBL" id="KAK5582805.1"/>
    </source>
</evidence>
<feature type="region of interest" description="Disordered" evidence="8">
    <location>
        <begin position="1"/>
        <end position="24"/>
    </location>
</feature>
<feature type="transmembrane region" description="Helical" evidence="7">
    <location>
        <begin position="125"/>
        <end position="148"/>
    </location>
</feature>
<name>A0AAN7U7Q1_9MYCE</name>
<keyword evidence="10" id="KW-1185">Reference proteome</keyword>
<dbReference type="SUPFAM" id="SSF103473">
    <property type="entry name" value="MFS general substrate transporter"/>
    <property type="match status" value="1"/>
</dbReference>
<comment type="caution">
    <text evidence="9">The sequence shown here is derived from an EMBL/GenBank/DDBJ whole genome shotgun (WGS) entry which is preliminary data.</text>
</comment>
<keyword evidence="3 7" id="KW-0813">Transport</keyword>
<evidence type="ECO:0000256" key="1">
    <source>
        <dbReference type="ARBA" id="ARBA00004141"/>
    </source>
</evidence>
<evidence type="ECO:0000256" key="2">
    <source>
        <dbReference type="ARBA" id="ARBA00006279"/>
    </source>
</evidence>
<evidence type="ECO:0000256" key="3">
    <source>
        <dbReference type="ARBA" id="ARBA00022448"/>
    </source>
</evidence>
<evidence type="ECO:0000313" key="10">
    <source>
        <dbReference type="Proteomes" id="UP001344447"/>
    </source>
</evidence>
<comment type="caution">
    <text evidence="7">Lacks conserved residue(s) required for the propagation of feature annotation.</text>
</comment>
<dbReference type="InterPro" id="IPR009716">
    <property type="entry name" value="Ferroportin-1"/>
</dbReference>
<reference evidence="9 10" key="1">
    <citation type="submission" date="2023-11" db="EMBL/GenBank/DDBJ databases">
        <title>Dfirmibasis_genome.</title>
        <authorList>
            <person name="Edelbroek B."/>
            <person name="Kjellin J."/>
            <person name="Jerlstrom-Hultqvist J."/>
            <person name="Soderbom F."/>
        </authorList>
    </citation>
    <scope>NUCLEOTIDE SEQUENCE [LARGE SCALE GENOMIC DNA]</scope>
    <source>
        <strain evidence="9 10">TNS-C-14</strain>
    </source>
</reference>
<dbReference type="GO" id="GO:0016020">
    <property type="term" value="C:membrane"/>
    <property type="evidence" value="ECO:0007669"/>
    <property type="project" value="UniProtKB-SubCell"/>
</dbReference>
<dbReference type="AlphaFoldDB" id="A0AAN7U7Q1"/>
<dbReference type="PANTHER" id="PTHR11660">
    <property type="entry name" value="SOLUTE CARRIER FAMILY 40 MEMBER"/>
    <property type="match status" value="1"/>
</dbReference>
<evidence type="ECO:0000256" key="5">
    <source>
        <dbReference type="ARBA" id="ARBA00022989"/>
    </source>
</evidence>
<sequence>MGDKTNDNNLDRVNNENNNDSNIKNNSSIIEINAPLPLKNHNLQQLKTNLKQEDEIKYSNYIMLSHFITRMGDKTFEFMIPLFLIYQSPNSLLPVSLFGLSITTVRIIFGSAIGNICDQYKKIQVIKLGIFGQAISVGSIFVIIYYLLNYSSITGSGGGGGGIDQSLDLFSNKIGTFLFFILLLFSSIHSLSGLLMDISIERKWTPSLISNNNLLNKVNTWMRQIDLGTEVLGPFLVGLLMTTSNNSVGDGEIITHVNDGNNHSVYLLITILNFFSFFPQYILLKIVYDEVSKQNLIIIEDEIDINNISNTKTFSKFTDGLDLNNIINSGGILLNFDNPFSTITKGWRLFYQQSIFLVMISYVMLYLTVLSPHDVLMTAYLSNNDKTTPTELSTFRLLGALFGLGSTMFFTHFVKFLNGNMNLVGQFYIFEEGIMILISGFFYSSISSTNSKNNEIGKLMFLGAIVLSRIGLYGFELSEMYYVQRKITQNRGIISGVESSLTSLATLLVFVISIIFHKIESFYLLATFSVISINFAAILFFCWCKKNQQIHQQTE</sequence>
<feature type="transmembrane region" description="Helical" evidence="7">
    <location>
        <begin position="522"/>
        <end position="543"/>
    </location>
</feature>
<feature type="transmembrane region" description="Helical" evidence="7">
    <location>
        <begin position="426"/>
        <end position="444"/>
    </location>
</feature>
<feature type="transmembrane region" description="Helical" evidence="7">
    <location>
        <begin position="393"/>
        <end position="414"/>
    </location>
</feature>
<proteinExistence type="inferred from homology"/>
<gene>
    <name evidence="9" type="ORF">RB653_004391</name>
</gene>
<dbReference type="Pfam" id="PF06963">
    <property type="entry name" value="FPN1"/>
    <property type="match status" value="1"/>
</dbReference>
<feature type="transmembrane region" description="Helical" evidence="7">
    <location>
        <begin position="92"/>
        <end position="113"/>
    </location>
</feature>
<protein>
    <recommendedName>
        <fullName evidence="7">Solute carrier family 40 member</fullName>
    </recommendedName>
</protein>
<evidence type="ECO:0000256" key="6">
    <source>
        <dbReference type="ARBA" id="ARBA00023136"/>
    </source>
</evidence>
<dbReference type="Proteomes" id="UP001344447">
    <property type="component" value="Unassembled WGS sequence"/>
</dbReference>
<keyword evidence="6 7" id="KW-0472">Membrane</keyword>
<evidence type="ECO:0000256" key="8">
    <source>
        <dbReference type="SAM" id="MobiDB-lite"/>
    </source>
</evidence>
<keyword evidence="4 7" id="KW-0812">Transmembrane</keyword>
<comment type="function">
    <text evidence="7">May be involved in iron transport and iron homeostasis.</text>
</comment>
<feature type="transmembrane region" description="Helical" evidence="7">
    <location>
        <begin position="496"/>
        <end position="516"/>
    </location>
</feature>
<comment type="similarity">
    <text evidence="2 7">Belongs to the ferroportin (FP) (TC 2.A.100) family. SLC40A subfamily.</text>
</comment>
<dbReference type="EMBL" id="JAVFKY010000001">
    <property type="protein sequence ID" value="KAK5582805.1"/>
    <property type="molecule type" value="Genomic_DNA"/>
</dbReference>
<feature type="compositionally biased region" description="Low complexity" evidence="8">
    <location>
        <begin position="15"/>
        <end position="24"/>
    </location>
</feature>
<feature type="transmembrane region" description="Helical" evidence="7">
    <location>
        <begin position="174"/>
        <end position="195"/>
    </location>
</feature>
<organism evidence="9 10">
    <name type="scientific">Dictyostelium firmibasis</name>
    <dbReference type="NCBI Taxonomy" id="79012"/>
    <lineage>
        <taxon>Eukaryota</taxon>
        <taxon>Amoebozoa</taxon>
        <taxon>Evosea</taxon>
        <taxon>Eumycetozoa</taxon>
        <taxon>Dictyostelia</taxon>
        <taxon>Dictyosteliales</taxon>
        <taxon>Dictyosteliaceae</taxon>
        <taxon>Dictyostelium</taxon>
    </lineage>
</organism>
<feature type="transmembrane region" description="Helical" evidence="7">
    <location>
        <begin position="355"/>
        <end position="373"/>
    </location>
</feature>
<feature type="compositionally biased region" description="Basic and acidic residues" evidence="8">
    <location>
        <begin position="1"/>
        <end position="14"/>
    </location>
</feature>
<evidence type="ECO:0000256" key="7">
    <source>
        <dbReference type="RuleBase" id="RU365065"/>
    </source>
</evidence>
<comment type="subcellular location">
    <subcellularLocation>
        <location evidence="1 7">Membrane</location>
        <topology evidence="1 7">Multi-pass membrane protein</topology>
    </subcellularLocation>
</comment>
<accession>A0AAN7U7Q1</accession>
<keyword evidence="7" id="KW-0406">Ion transport</keyword>